<evidence type="ECO:0000256" key="1">
    <source>
        <dbReference type="SAM" id="MobiDB-lite"/>
    </source>
</evidence>
<name>A0A1Y3YZ26_9BACE</name>
<protein>
    <recommendedName>
        <fullName evidence="2">DUF4988 domain-containing protein</fullName>
    </recommendedName>
</protein>
<accession>A0A1Y3YZ26</accession>
<evidence type="ECO:0000259" key="2">
    <source>
        <dbReference type="Pfam" id="PF16378"/>
    </source>
</evidence>
<dbReference type="InterPro" id="IPR032149">
    <property type="entry name" value="DUF4988"/>
</dbReference>
<feature type="compositionally biased region" description="Polar residues" evidence="1">
    <location>
        <begin position="198"/>
        <end position="207"/>
    </location>
</feature>
<gene>
    <name evidence="3" type="ORF">B5F97_10930</name>
</gene>
<evidence type="ECO:0000313" key="3">
    <source>
        <dbReference type="EMBL" id="OUO00738.1"/>
    </source>
</evidence>
<organism evidence="3 4">
    <name type="scientific">Bacteroides clarus</name>
    <dbReference type="NCBI Taxonomy" id="626929"/>
    <lineage>
        <taxon>Bacteria</taxon>
        <taxon>Pseudomonadati</taxon>
        <taxon>Bacteroidota</taxon>
        <taxon>Bacteroidia</taxon>
        <taxon>Bacteroidales</taxon>
        <taxon>Bacteroidaceae</taxon>
        <taxon>Bacteroides</taxon>
    </lineage>
</organism>
<sequence>MAQSKQTLQDTPCTSHLVLQEEATPHTSYTDNGRRRHIGRKANNNNTYGYIMKKNLVLLFTVIAALSGCMQNDLAEIRREQATLAARISAIEKWQALVNDNIAGLQSIINAQSDNDYVTSVTPLTDGSGYVINFVKSGAVTIRNGEQGIAGATPQISAKEDNGIYYWTLNGDYLRVDGKRLRVTGEPGATAPTPRLKTGSTLNSESGGSAYEADATYLSVDNGANWTKVTGPQGDAIFTTDGIDTDNDDYIELTLADGTTKIRLPRYKTFQIGTDTEHTNAAISLTELATDIPLSLPSDLKADSYTAIMAQITSDRGTSTDIKTRGAVLPWTVSVEHPTFDPATGNCKNDAKVTVTAPEDIADGETAMLEVSIIGADGRKTIATRALKYTAIVNTGDYYYSDGTFSASLISSKTCIGVIFHVGDVAKDDAVLRAKIGDTSTGNHGLVVALKDAGKGVIWQTADAAIGDAGLSEPYVSILIAKTKDEDPDGNLNMMLGYNNTEVIKKYNKSNSGSKATILQSIDTYAASNTAPGKSSGWYLPSIKELSLIYSGVINGSIWDLGYDIPANTSNKTLIEKKFSTLNTQAAGSAENFSIRRNNDPSNNYLGYWSSSEAPEKHTANPNQDYFNRAWYGDFLDSYINQTYKNDDGRLCVRAILAF</sequence>
<dbReference type="Pfam" id="PF16378">
    <property type="entry name" value="DUF4988"/>
    <property type="match status" value="1"/>
</dbReference>
<proteinExistence type="predicted"/>
<evidence type="ECO:0000313" key="4">
    <source>
        <dbReference type="Proteomes" id="UP000195386"/>
    </source>
</evidence>
<feature type="domain" description="DUF4988" evidence="2">
    <location>
        <begin position="82"/>
        <end position="259"/>
    </location>
</feature>
<dbReference type="EMBL" id="NFII01000009">
    <property type="protein sequence ID" value="OUO00738.1"/>
    <property type="molecule type" value="Genomic_DNA"/>
</dbReference>
<comment type="caution">
    <text evidence="3">The sequence shown here is derived from an EMBL/GenBank/DDBJ whole genome shotgun (WGS) entry which is preliminary data.</text>
</comment>
<dbReference type="AlphaFoldDB" id="A0A1Y3YZ26"/>
<feature type="region of interest" description="Disordered" evidence="1">
    <location>
        <begin position="185"/>
        <end position="207"/>
    </location>
</feature>
<feature type="compositionally biased region" description="Polar residues" evidence="1">
    <location>
        <begin position="1"/>
        <end position="14"/>
    </location>
</feature>
<dbReference type="Proteomes" id="UP000195386">
    <property type="component" value="Unassembled WGS sequence"/>
</dbReference>
<reference evidence="4" key="1">
    <citation type="submission" date="2017-04" db="EMBL/GenBank/DDBJ databases">
        <title>Function of individual gut microbiota members based on whole genome sequencing of pure cultures obtained from chicken caecum.</title>
        <authorList>
            <person name="Medvecky M."/>
            <person name="Cejkova D."/>
            <person name="Polansky O."/>
            <person name="Karasova D."/>
            <person name="Kubasova T."/>
            <person name="Cizek A."/>
            <person name="Rychlik I."/>
        </authorList>
    </citation>
    <scope>NUCLEOTIDE SEQUENCE [LARGE SCALE GENOMIC DNA]</scope>
    <source>
        <strain evidence="4">An43</strain>
    </source>
</reference>
<feature type="region of interest" description="Disordered" evidence="1">
    <location>
        <begin position="1"/>
        <end position="40"/>
    </location>
</feature>